<feature type="binding site" evidence="13">
    <location>
        <position position="8"/>
    </location>
    <ligand>
        <name>Mg(2+)</name>
        <dbReference type="ChEBI" id="CHEBI:18420"/>
        <label>1</label>
    </ligand>
</feature>
<evidence type="ECO:0000256" key="4">
    <source>
        <dbReference type="ARBA" id="ARBA00022723"/>
    </source>
</evidence>
<comment type="cofactor">
    <cofactor evidence="13">
        <name>Mg(2+)</name>
        <dbReference type="ChEBI" id="CHEBI:18420"/>
    </cofactor>
    <text evidence="13">Binds 2 Mg(2+) ion per subunit.</text>
</comment>
<keyword evidence="3 13" id="KW-0540">Nuclease</keyword>
<dbReference type="SUPFAM" id="SSF53098">
    <property type="entry name" value="Ribonuclease H-like"/>
    <property type="match status" value="1"/>
</dbReference>
<accession>A0A8J7PDT1</accession>
<dbReference type="GO" id="GO:0048476">
    <property type="term" value="C:Holliday junction resolvase complex"/>
    <property type="evidence" value="ECO:0007669"/>
    <property type="project" value="UniProtKB-UniRule"/>
</dbReference>
<dbReference type="InterPro" id="IPR036397">
    <property type="entry name" value="RNaseH_sf"/>
</dbReference>
<dbReference type="GO" id="GO:0003677">
    <property type="term" value="F:DNA binding"/>
    <property type="evidence" value="ECO:0007669"/>
    <property type="project" value="UniProtKB-KW"/>
</dbReference>
<dbReference type="PANTHER" id="PTHR30194">
    <property type="entry name" value="CROSSOVER JUNCTION ENDODEOXYRIBONUCLEASE RUVC"/>
    <property type="match status" value="1"/>
</dbReference>
<evidence type="ECO:0000256" key="1">
    <source>
        <dbReference type="ARBA" id="ARBA00009518"/>
    </source>
</evidence>
<dbReference type="CDD" id="cd16962">
    <property type="entry name" value="RuvC"/>
    <property type="match status" value="1"/>
</dbReference>
<evidence type="ECO:0000313" key="17">
    <source>
        <dbReference type="Proteomes" id="UP000664277"/>
    </source>
</evidence>
<feature type="compositionally biased region" description="Polar residues" evidence="15">
    <location>
        <begin position="190"/>
        <end position="212"/>
    </location>
</feature>
<comment type="similarity">
    <text evidence="1 13">Belongs to the RuvC family.</text>
</comment>
<dbReference type="PRINTS" id="PR00696">
    <property type="entry name" value="RSOLVASERUVC"/>
</dbReference>
<feature type="active site" evidence="13">
    <location>
        <position position="142"/>
    </location>
</feature>
<evidence type="ECO:0000256" key="9">
    <source>
        <dbReference type="ARBA" id="ARBA00023125"/>
    </source>
</evidence>
<evidence type="ECO:0000256" key="5">
    <source>
        <dbReference type="ARBA" id="ARBA00022759"/>
    </source>
</evidence>
<evidence type="ECO:0000256" key="3">
    <source>
        <dbReference type="ARBA" id="ARBA00022722"/>
    </source>
</evidence>
<comment type="caution">
    <text evidence="16">The sequence shown here is derived from an EMBL/GenBank/DDBJ whole genome shotgun (WGS) entry which is preliminary data.</text>
</comment>
<evidence type="ECO:0000313" key="16">
    <source>
        <dbReference type="EMBL" id="MBN8659858.1"/>
    </source>
</evidence>
<dbReference type="GO" id="GO:0006310">
    <property type="term" value="P:DNA recombination"/>
    <property type="evidence" value="ECO:0007669"/>
    <property type="project" value="UniProtKB-UniRule"/>
</dbReference>
<evidence type="ECO:0000256" key="12">
    <source>
        <dbReference type="ARBA" id="ARBA00029354"/>
    </source>
</evidence>
<evidence type="ECO:0000256" key="2">
    <source>
        <dbReference type="ARBA" id="ARBA00022490"/>
    </source>
</evidence>
<dbReference type="EC" id="3.1.21.10" evidence="13 14"/>
<keyword evidence="6 13" id="KW-0227">DNA damage</keyword>
<evidence type="ECO:0000256" key="7">
    <source>
        <dbReference type="ARBA" id="ARBA00022801"/>
    </source>
</evidence>
<dbReference type="HAMAP" id="MF_00034">
    <property type="entry name" value="RuvC"/>
    <property type="match status" value="1"/>
</dbReference>
<evidence type="ECO:0000256" key="13">
    <source>
        <dbReference type="HAMAP-Rule" id="MF_00034"/>
    </source>
</evidence>
<keyword evidence="2 13" id="KW-0963">Cytoplasm</keyword>
<evidence type="ECO:0000256" key="11">
    <source>
        <dbReference type="ARBA" id="ARBA00023204"/>
    </source>
</evidence>
<dbReference type="InterPro" id="IPR012337">
    <property type="entry name" value="RNaseH-like_sf"/>
</dbReference>
<keyword evidence="9 13" id="KW-0238">DNA-binding</keyword>
<dbReference type="GO" id="GO:0005737">
    <property type="term" value="C:cytoplasm"/>
    <property type="evidence" value="ECO:0007669"/>
    <property type="project" value="UniProtKB-SubCell"/>
</dbReference>
<feature type="binding site" evidence="13">
    <location>
        <position position="69"/>
    </location>
    <ligand>
        <name>Mg(2+)</name>
        <dbReference type="ChEBI" id="CHEBI:18420"/>
        <label>2</label>
    </ligand>
</feature>
<evidence type="ECO:0000256" key="10">
    <source>
        <dbReference type="ARBA" id="ARBA00023172"/>
    </source>
</evidence>
<feature type="active site" evidence="13">
    <location>
        <position position="69"/>
    </location>
</feature>
<organism evidence="16 17">
    <name type="scientific">Candidatus Obscuribacter phosphatis</name>
    <dbReference type="NCBI Taxonomy" id="1906157"/>
    <lineage>
        <taxon>Bacteria</taxon>
        <taxon>Bacillati</taxon>
        <taxon>Candidatus Melainabacteria</taxon>
        <taxon>Candidatus Obscuribacterales</taxon>
        <taxon>Candidatus Obscuribacteraceae</taxon>
        <taxon>Candidatus Obscuribacter</taxon>
    </lineage>
</organism>
<feature type="compositionally biased region" description="Basic and acidic residues" evidence="15">
    <location>
        <begin position="179"/>
        <end position="189"/>
    </location>
</feature>
<sequence length="212" mass="22661">MRRILGIDPGTATVGFGVVEFYFPNSFTYVASGVISTPKTMTTGERLKMIREDILAIIDEYSPNETAVEALFFFKNAKTLVPVAQARGVILEALACRSHIPGEYTPMQVKLQISGYGKAEKADVQWSVAQLLGLNRIVKPDDASDALAIAVCHARMHIDAGLKHSGVLKAASVKSGAKSDVKSGVKSDTKSGANANVKNAIQTPAKQSLTRV</sequence>
<dbReference type="Pfam" id="PF02075">
    <property type="entry name" value="RuvC"/>
    <property type="match status" value="1"/>
</dbReference>
<gene>
    <name evidence="13 16" type="primary">ruvC</name>
    <name evidence="16" type="ORF">J0M35_05810</name>
</gene>
<keyword evidence="7 13" id="KW-0378">Hydrolase</keyword>
<keyword evidence="8 13" id="KW-0460">Magnesium</keyword>
<dbReference type="FunFam" id="3.30.420.10:FF:000002">
    <property type="entry name" value="Crossover junction endodeoxyribonuclease RuvC"/>
    <property type="match status" value="1"/>
</dbReference>
<evidence type="ECO:0000256" key="8">
    <source>
        <dbReference type="ARBA" id="ARBA00022842"/>
    </source>
</evidence>
<dbReference type="AlphaFoldDB" id="A0A8J7PDT1"/>
<proteinExistence type="inferred from homology"/>
<dbReference type="InterPro" id="IPR002176">
    <property type="entry name" value="X-over_junc_endoDNase_RuvC"/>
</dbReference>
<dbReference type="NCBIfam" id="TIGR00228">
    <property type="entry name" value="ruvC"/>
    <property type="match status" value="1"/>
</dbReference>
<protein>
    <recommendedName>
        <fullName evidence="13 14">Crossover junction endodeoxyribonuclease RuvC</fullName>
        <ecNumber evidence="13 14">3.1.21.10</ecNumber>
    </recommendedName>
    <alternativeName>
        <fullName evidence="13">Holliday junction nuclease RuvC</fullName>
    </alternativeName>
    <alternativeName>
        <fullName evidence="13">Holliday junction resolvase RuvC</fullName>
    </alternativeName>
</protein>
<dbReference type="NCBIfam" id="NF000711">
    <property type="entry name" value="PRK00039.2-1"/>
    <property type="match status" value="1"/>
</dbReference>
<dbReference type="GO" id="GO:0008821">
    <property type="term" value="F:crossover junction DNA endonuclease activity"/>
    <property type="evidence" value="ECO:0007669"/>
    <property type="project" value="UniProtKB-UniRule"/>
</dbReference>
<reference evidence="16" key="1">
    <citation type="submission" date="2021-02" db="EMBL/GenBank/DDBJ databases">
        <title>Genome-Resolved Metagenomics of a Microbial Community Performing Photosynthetic Biological Nutrient Removal.</title>
        <authorList>
            <person name="Mcdaniel E.A."/>
        </authorList>
    </citation>
    <scope>NUCLEOTIDE SEQUENCE</scope>
    <source>
        <strain evidence="16">UWPOB_OBS1</strain>
    </source>
</reference>
<evidence type="ECO:0000256" key="14">
    <source>
        <dbReference type="NCBIfam" id="TIGR00228"/>
    </source>
</evidence>
<keyword evidence="4 13" id="KW-0479">Metal-binding</keyword>
<evidence type="ECO:0000256" key="6">
    <source>
        <dbReference type="ARBA" id="ARBA00022763"/>
    </source>
</evidence>
<dbReference type="GO" id="GO:0006281">
    <property type="term" value="P:DNA repair"/>
    <property type="evidence" value="ECO:0007669"/>
    <property type="project" value="UniProtKB-UniRule"/>
</dbReference>
<keyword evidence="11 13" id="KW-0234">DNA repair</keyword>
<dbReference type="PANTHER" id="PTHR30194:SF3">
    <property type="entry name" value="CROSSOVER JUNCTION ENDODEOXYRIBONUCLEASE RUVC"/>
    <property type="match status" value="1"/>
</dbReference>
<dbReference type="Gene3D" id="3.30.420.10">
    <property type="entry name" value="Ribonuclease H-like superfamily/Ribonuclease H"/>
    <property type="match status" value="1"/>
</dbReference>
<feature type="region of interest" description="Disordered" evidence="15">
    <location>
        <begin position="179"/>
        <end position="212"/>
    </location>
</feature>
<name>A0A8J7PDT1_9BACT</name>
<keyword evidence="5 13" id="KW-0255">Endonuclease</keyword>
<keyword evidence="10 13" id="KW-0233">DNA recombination</keyword>
<evidence type="ECO:0000256" key="15">
    <source>
        <dbReference type="SAM" id="MobiDB-lite"/>
    </source>
</evidence>
<dbReference type="EMBL" id="JAFLCK010000006">
    <property type="protein sequence ID" value="MBN8659858.1"/>
    <property type="molecule type" value="Genomic_DNA"/>
</dbReference>
<feature type="active site" evidence="13">
    <location>
        <position position="8"/>
    </location>
</feature>
<dbReference type="Proteomes" id="UP000664277">
    <property type="component" value="Unassembled WGS sequence"/>
</dbReference>
<feature type="binding site" evidence="13">
    <location>
        <position position="142"/>
    </location>
    <ligand>
        <name>Mg(2+)</name>
        <dbReference type="ChEBI" id="CHEBI:18420"/>
        <label>1</label>
    </ligand>
</feature>
<comment type="catalytic activity">
    <reaction evidence="12 13">
        <text>Endonucleolytic cleavage at a junction such as a reciprocal single-stranded crossover between two homologous DNA duplexes (Holliday junction).</text>
        <dbReference type="EC" id="3.1.21.10"/>
    </reaction>
</comment>
<comment type="function">
    <text evidence="13">The RuvA-RuvB-RuvC complex processes Holliday junction (HJ) DNA during genetic recombination and DNA repair. Endonuclease that resolves HJ intermediates. Cleaves cruciform DNA by making single-stranded nicks across the HJ at symmetrical positions within the homologous arms, yielding a 5'-phosphate and a 3'-hydroxyl group; requires a central core of homology in the junction. The consensus cleavage sequence is 5'-(A/T)TT(C/G)-3'. Cleavage occurs on the 3'-side of the TT dinucleotide at the point of strand exchange. HJ branch migration catalyzed by RuvA-RuvB allows RuvC to scan DNA until it finds its consensus sequence, where it cleaves and resolves the cruciform DNA.</text>
</comment>
<comment type="subunit">
    <text evidence="13">Homodimer which binds Holliday junction (HJ) DNA. The HJ becomes 2-fold symmetrical on binding to RuvC with unstacked arms; it has a different conformation from HJ DNA in complex with RuvA. In the full resolvosome a probable DNA-RuvA(4)-RuvB(12)-RuvC(2) complex forms which resolves the HJ.</text>
</comment>
<comment type="subcellular location">
    <subcellularLocation>
        <location evidence="13">Cytoplasm</location>
    </subcellularLocation>
</comment>
<dbReference type="GO" id="GO:0000287">
    <property type="term" value="F:magnesium ion binding"/>
    <property type="evidence" value="ECO:0007669"/>
    <property type="project" value="UniProtKB-UniRule"/>
</dbReference>